<dbReference type="InterPro" id="IPR016208">
    <property type="entry name" value="Ald_Oxase/xanthine_DH-like"/>
</dbReference>
<dbReference type="Proteomes" id="UP001594351">
    <property type="component" value="Unassembled WGS sequence"/>
</dbReference>
<dbReference type="InterPro" id="IPR036856">
    <property type="entry name" value="Ald_Oxase/Xan_DH_a/b_sf"/>
</dbReference>
<comment type="caution">
    <text evidence="3">The sequence shown here is derived from an EMBL/GenBank/DDBJ whole genome shotgun (WGS) entry which is preliminary data.</text>
</comment>
<organism evidence="3 4">
    <name type="scientific">candidate division CSSED10-310 bacterium</name>
    <dbReference type="NCBI Taxonomy" id="2855610"/>
    <lineage>
        <taxon>Bacteria</taxon>
        <taxon>Bacteria division CSSED10-310</taxon>
    </lineage>
</organism>
<accession>A0ABV6YSZ5</accession>
<evidence type="ECO:0000313" key="4">
    <source>
        <dbReference type="Proteomes" id="UP001594351"/>
    </source>
</evidence>
<dbReference type="PANTHER" id="PTHR11908:SF157">
    <property type="entry name" value="XANTHINE DEHYDROGENASE SUBUNIT D-RELATED"/>
    <property type="match status" value="1"/>
</dbReference>
<dbReference type="SMART" id="SM01008">
    <property type="entry name" value="Ald_Xan_dh_C"/>
    <property type="match status" value="1"/>
</dbReference>
<dbReference type="Pfam" id="PF01315">
    <property type="entry name" value="Ald_Xan_dh_C"/>
    <property type="match status" value="1"/>
</dbReference>
<dbReference type="InterPro" id="IPR037165">
    <property type="entry name" value="AldOxase/xan_DH_Mopterin-bd_sf"/>
</dbReference>
<dbReference type="InterPro" id="IPR046867">
    <property type="entry name" value="AldOxase/xan_DH_MoCoBD2"/>
</dbReference>
<dbReference type="Pfam" id="PF02738">
    <property type="entry name" value="MoCoBD_1"/>
    <property type="match status" value="1"/>
</dbReference>
<feature type="compositionally biased region" description="Basic and acidic residues" evidence="1">
    <location>
        <begin position="8"/>
        <end position="20"/>
    </location>
</feature>
<proteinExistence type="predicted"/>
<feature type="region of interest" description="Disordered" evidence="1">
    <location>
        <begin position="1"/>
        <end position="20"/>
    </location>
</feature>
<evidence type="ECO:0000259" key="2">
    <source>
        <dbReference type="SMART" id="SM01008"/>
    </source>
</evidence>
<name>A0ABV6YSZ5_UNCC1</name>
<dbReference type="SUPFAM" id="SSF56003">
    <property type="entry name" value="Molybdenum cofactor-binding domain"/>
    <property type="match status" value="1"/>
</dbReference>
<feature type="domain" description="Aldehyde oxidase/xanthine dehydrogenase a/b hammerhead" evidence="2">
    <location>
        <begin position="21"/>
        <end position="125"/>
    </location>
</feature>
<dbReference type="InterPro" id="IPR008274">
    <property type="entry name" value="AldOxase/xan_DH_MoCoBD1"/>
</dbReference>
<protein>
    <submittedName>
        <fullName evidence="3">Xanthine dehydrogenase family protein molybdopterin-binding subunit</fullName>
    </submittedName>
</protein>
<dbReference type="Gene3D" id="3.30.365.10">
    <property type="entry name" value="Aldehyde oxidase/xanthine dehydrogenase, molybdopterin binding domain"/>
    <property type="match status" value="4"/>
</dbReference>
<sequence length="801" mass="88899">MTDFQYIGKEHSRPDGADKATGKAHYIHDLKRPGMLFGKIKFSSQAHAKIKNIDVSRAERLPGVRAVITAYDTPEIRLGFMRDNYALKKNKVRQYRDEIAAVAAIDPDIAAEAAELITVEYEPLPALFSIEEALAENAILIHEKDPQGRPRNSNVLTLKYFHQSGDLEQGRKQAHFMVDGVFSTPLIQQSCMGTAGCIAEFDGNNNLTMWAKTQIPFLAQRDFNRALSDIGLQGKNTRVIVPTLGGGFGSGLDTHCYEYIAILLAYRTGQPVKIVYTRDEEFAYLSPRQSSRTKISQGCNRDGKLTFRRIEVFQDNGAYTSWGATYPSVMMIPATSLYRVKNVSFQAKLIYTNNTYCQAMRGYGNPELNWALENNMDELAEQAGIDPLEFRLINCNQPHEITPMGLKVSSCGLKECLENVASNLDWKKKRSLGKRRGVGVASLMHVGGSGRIYRSDASGMILKLDDFGNVNVYHGGVEMGQGLHSVLSLGVAEALGVPPTKVFINPTDTGTCPWDVGTHASRGAFMACQTAILAAHKLRQKIFALAEETFPREIEKSLKKFRKKNPDYIPPDFDVATAAIRDRFELRDGFIFIKDAPSEPWLRLELGRFLRAIHFQSQGQMLSAESFYDPPNELPDFDKGFGNISATYAYGAQAAEVEVDLETGDINIIRMAAAHDVGKVLNPQTLKGQMYGALAQGIGYTLYEELKSEQGRIINTNFRDYKIPTIAEMNFPITLEFIETDDQFGPFGAKGVGEPGLVPTAPAIANAIYNAIGVRIRDLPITPEKILDALKKQRSMSQEPE</sequence>
<evidence type="ECO:0000256" key="1">
    <source>
        <dbReference type="SAM" id="MobiDB-lite"/>
    </source>
</evidence>
<keyword evidence="4" id="KW-1185">Reference proteome</keyword>
<dbReference type="Pfam" id="PF20256">
    <property type="entry name" value="MoCoBD_2"/>
    <property type="match status" value="1"/>
</dbReference>
<evidence type="ECO:0000313" key="3">
    <source>
        <dbReference type="EMBL" id="MFC1849307.1"/>
    </source>
</evidence>
<dbReference type="SUPFAM" id="SSF54665">
    <property type="entry name" value="CO dehydrogenase molybdoprotein N-domain-like"/>
    <property type="match status" value="1"/>
</dbReference>
<gene>
    <name evidence="3" type="ORF">ACFL27_03775</name>
</gene>
<reference evidence="3 4" key="1">
    <citation type="submission" date="2024-09" db="EMBL/GenBank/DDBJ databases">
        <title>Laminarin stimulates single cell rates of sulfate reduction while oxygen inhibits transcriptomic activity in coastal marine sediment.</title>
        <authorList>
            <person name="Lindsay M."/>
            <person name="Orcutt B."/>
            <person name="Emerson D."/>
            <person name="Stepanauskas R."/>
            <person name="D'Angelo T."/>
        </authorList>
    </citation>
    <scope>NUCLEOTIDE SEQUENCE [LARGE SCALE GENOMIC DNA]</scope>
    <source>
        <strain evidence="3">SAG AM-311-K15</strain>
    </source>
</reference>
<dbReference type="PANTHER" id="PTHR11908">
    <property type="entry name" value="XANTHINE DEHYDROGENASE"/>
    <property type="match status" value="1"/>
</dbReference>
<dbReference type="InterPro" id="IPR000674">
    <property type="entry name" value="Ald_Oxase/Xan_DH_a/b"/>
</dbReference>
<dbReference type="Gene3D" id="3.90.1170.50">
    <property type="entry name" value="Aldehyde oxidase/xanthine dehydrogenase, a/b hammerhead"/>
    <property type="match status" value="1"/>
</dbReference>
<dbReference type="EMBL" id="JBHPBY010000032">
    <property type="protein sequence ID" value="MFC1849307.1"/>
    <property type="molecule type" value="Genomic_DNA"/>
</dbReference>